<reference evidence="2" key="1">
    <citation type="submission" date="2020-07" db="EMBL/GenBank/DDBJ databases">
        <authorList>
            <person name="Lin J."/>
        </authorList>
    </citation>
    <scope>NUCLEOTIDE SEQUENCE</scope>
</reference>
<evidence type="ECO:0000313" key="2">
    <source>
        <dbReference type="EMBL" id="CAD1829355.1"/>
    </source>
</evidence>
<evidence type="ECO:0000256" key="1">
    <source>
        <dbReference type="SAM" id="SignalP"/>
    </source>
</evidence>
<name>A0A6V7PEU6_ANACO</name>
<dbReference type="AlphaFoldDB" id="A0A6V7PEU6"/>
<dbReference type="EMBL" id="LR862147">
    <property type="protein sequence ID" value="CAD1829355.1"/>
    <property type="molecule type" value="Genomic_DNA"/>
</dbReference>
<keyword evidence="1" id="KW-0732">Signal</keyword>
<gene>
    <name evidence="2" type="ORF">CB5_LOCUS12566</name>
</gene>
<organism evidence="2">
    <name type="scientific">Ananas comosus var. bracteatus</name>
    <name type="common">red pineapple</name>
    <dbReference type="NCBI Taxonomy" id="296719"/>
    <lineage>
        <taxon>Eukaryota</taxon>
        <taxon>Viridiplantae</taxon>
        <taxon>Streptophyta</taxon>
        <taxon>Embryophyta</taxon>
        <taxon>Tracheophyta</taxon>
        <taxon>Spermatophyta</taxon>
        <taxon>Magnoliopsida</taxon>
        <taxon>Liliopsida</taxon>
        <taxon>Poales</taxon>
        <taxon>Bromeliaceae</taxon>
        <taxon>Bromelioideae</taxon>
        <taxon>Ananas</taxon>
    </lineage>
</organism>
<dbReference type="Pfam" id="PF14009">
    <property type="entry name" value="PADRE"/>
    <property type="match status" value="1"/>
</dbReference>
<protein>
    <submittedName>
        <fullName evidence="2">Uncharacterized protein</fullName>
    </submittedName>
</protein>
<proteinExistence type="predicted"/>
<accession>A0A6V7PEU6</accession>
<feature type="chain" id="PRO_5028091504" evidence="1">
    <location>
        <begin position="25"/>
        <end position="119"/>
    </location>
</feature>
<feature type="signal peptide" evidence="1">
    <location>
        <begin position="1"/>
        <end position="24"/>
    </location>
</feature>
<sequence>MHSLLHSSLLLELVLRSLWGWGSAQPHLYTSIMGVAGRERGVLKLVHPGGFVEVHRRPMAAAEVIARNPRHSVADPRVFKNPRLVLRPDAQLNTSDVFYIVPNCTLYRLLRASHSIVEY</sequence>
<dbReference type="InterPro" id="IPR025322">
    <property type="entry name" value="PADRE_dom"/>
</dbReference>
<dbReference type="PANTHER" id="PTHR33052">
    <property type="entry name" value="DUF4228 DOMAIN PROTEIN-RELATED"/>
    <property type="match status" value="1"/>
</dbReference>